<comment type="similarity">
    <text evidence="2 15">Belongs to the DNA polymerase type-Y family.</text>
</comment>
<dbReference type="InterPro" id="IPR043502">
    <property type="entry name" value="DNA/RNA_pol_sf"/>
</dbReference>
<dbReference type="Gene3D" id="3.40.1170.60">
    <property type="match status" value="1"/>
</dbReference>
<evidence type="ECO:0000256" key="10">
    <source>
        <dbReference type="ARBA" id="ARBA00022842"/>
    </source>
</evidence>
<evidence type="ECO:0000256" key="15">
    <source>
        <dbReference type="HAMAP-Rule" id="MF_01113"/>
    </source>
</evidence>
<dbReference type="RefSeq" id="WP_209455395.1">
    <property type="nucleotide sequence ID" value="NZ_BAAACS010000017.1"/>
</dbReference>
<keyword evidence="12 15" id="KW-0238">DNA-binding</keyword>
<feature type="domain" description="UmuC" evidence="16">
    <location>
        <begin position="5"/>
        <end position="187"/>
    </location>
</feature>
<feature type="site" description="Substrate discrimination" evidence="15">
    <location>
        <position position="14"/>
    </location>
</feature>
<comment type="subunit">
    <text evidence="15">Monomer.</text>
</comment>
<protein>
    <recommendedName>
        <fullName evidence="15">DNA polymerase IV</fullName>
        <shortName evidence="15">Pol IV</shortName>
        <ecNumber evidence="15">2.7.7.7</ecNumber>
    </recommendedName>
</protein>
<evidence type="ECO:0000313" key="17">
    <source>
        <dbReference type="EMBL" id="MBP1853739.1"/>
    </source>
</evidence>
<dbReference type="Gene3D" id="3.30.1490.100">
    <property type="entry name" value="DNA polymerase, Y-family, little finger domain"/>
    <property type="match status" value="1"/>
</dbReference>
<keyword evidence="3 15" id="KW-0515">Mutator protein</keyword>
<dbReference type="EMBL" id="JAGGJX010000001">
    <property type="protein sequence ID" value="MBP1853739.1"/>
    <property type="molecule type" value="Genomic_DNA"/>
</dbReference>
<evidence type="ECO:0000256" key="2">
    <source>
        <dbReference type="ARBA" id="ARBA00010945"/>
    </source>
</evidence>
<keyword evidence="5 15" id="KW-0808">Transferase</keyword>
<proteinExistence type="inferred from homology"/>
<evidence type="ECO:0000256" key="14">
    <source>
        <dbReference type="ARBA" id="ARBA00049244"/>
    </source>
</evidence>
<dbReference type="Gene3D" id="1.10.150.20">
    <property type="entry name" value="5' to 3' exonuclease, C-terminal subdomain"/>
    <property type="match status" value="1"/>
</dbReference>
<keyword evidence="11 15" id="KW-0239">DNA-directed DNA polymerase</keyword>
<dbReference type="PANTHER" id="PTHR11076">
    <property type="entry name" value="DNA REPAIR POLYMERASE UMUC / TRANSFERASE FAMILY MEMBER"/>
    <property type="match status" value="1"/>
</dbReference>
<keyword evidence="7 15" id="KW-0235">DNA replication</keyword>
<comment type="caution">
    <text evidence="17">The sequence shown here is derived from an EMBL/GenBank/DDBJ whole genome shotgun (WGS) entry which is preliminary data.</text>
</comment>
<dbReference type="SUPFAM" id="SSF100879">
    <property type="entry name" value="Lesion bypass DNA polymerase (Y-family), little finger domain"/>
    <property type="match status" value="1"/>
</dbReference>
<keyword evidence="10 15" id="KW-0460">Magnesium</keyword>
<keyword evidence="9 15" id="KW-0227">DNA damage</keyword>
<reference evidence="17 18" key="1">
    <citation type="submission" date="2021-03" db="EMBL/GenBank/DDBJ databases">
        <title>Genomic Encyclopedia of Type Strains, Phase IV (KMG-IV): sequencing the most valuable type-strain genomes for metagenomic binning, comparative biology and taxonomic classification.</title>
        <authorList>
            <person name="Goeker M."/>
        </authorList>
    </citation>
    <scope>NUCLEOTIDE SEQUENCE [LARGE SCALE GENOMIC DNA]</scope>
    <source>
        <strain evidence="17 18">DSM 1289</strain>
    </source>
</reference>
<dbReference type="Gene3D" id="3.30.70.270">
    <property type="match status" value="1"/>
</dbReference>
<dbReference type="CDD" id="cd03586">
    <property type="entry name" value="PolY_Pol_IV_kappa"/>
    <property type="match status" value="1"/>
</dbReference>
<dbReference type="Pfam" id="PF21999">
    <property type="entry name" value="IMS_HHH_1"/>
    <property type="match status" value="1"/>
</dbReference>
<evidence type="ECO:0000256" key="1">
    <source>
        <dbReference type="ARBA" id="ARBA00004496"/>
    </source>
</evidence>
<evidence type="ECO:0000256" key="12">
    <source>
        <dbReference type="ARBA" id="ARBA00023125"/>
    </source>
</evidence>
<evidence type="ECO:0000256" key="4">
    <source>
        <dbReference type="ARBA" id="ARBA00022490"/>
    </source>
</evidence>
<dbReference type="NCBIfam" id="NF002677">
    <property type="entry name" value="PRK02406.1"/>
    <property type="match status" value="1"/>
</dbReference>
<feature type="active site" evidence="15">
    <location>
        <position position="106"/>
    </location>
</feature>
<dbReference type="SUPFAM" id="SSF56672">
    <property type="entry name" value="DNA/RNA polymerases"/>
    <property type="match status" value="1"/>
</dbReference>
<evidence type="ECO:0000256" key="6">
    <source>
        <dbReference type="ARBA" id="ARBA00022695"/>
    </source>
</evidence>
<keyword evidence="8 15" id="KW-0479">Metal-binding</keyword>
<comment type="cofactor">
    <cofactor evidence="15">
        <name>Mg(2+)</name>
        <dbReference type="ChEBI" id="CHEBI:18420"/>
    </cofactor>
    <text evidence="15">Binds 2 magnesium ions per subunit.</text>
</comment>
<comment type="catalytic activity">
    <reaction evidence="14 15">
        <text>DNA(n) + a 2'-deoxyribonucleoside 5'-triphosphate = DNA(n+1) + diphosphate</text>
        <dbReference type="Rhea" id="RHEA:22508"/>
        <dbReference type="Rhea" id="RHEA-COMP:17339"/>
        <dbReference type="Rhea" id="RHEA-COMP:17340"/>
        <dbReference type="ChEBI" id="CHEBI:33019"/>
        <dbReference type="ChEBI" id="CHEBI:61560"/>
        <dbReference type="ChEBI" id="CHEBI:173112"/>
        <dbReference type="EC" id="2.7.7.7"/>
    </reaction>
</comment>
<accession>A0ABS4E725</accession>
<dbReference type="EC" id="2.7.7.7" evidence="15"/>
<dbReference type="PANTHER" id="PTHR11076:SF35">
    <property type="entry name" value="DNA REPAIR PROTEIN HOMOLOG YOBH"/>
    <property type="match status" value="1"/>
</dbReference>
<dbReference type="InterPro" id="IPR043128">
    <property type="entry name" value="Rev_trsase/Diguanyl_cyclase"/>
</dbReference>
<dbReference type="InterPro" id="IPR053848">
    <property type="entry name" value="IMS_HHH_1"/>
</dbReference>
<keyword evidence="4 15" id="KW-0963">Cytoplasm</keyword>
<feature type="binding site" evidence="15">
    <location>
        <position position="105"/>
    </location>
    <ligand>
        <name>Mg(2+)</name>
        <dbReference type="ChEBI" id="CHEBI:18420"/>
    </ligand>
</feature>
<dbReference type="InterPro" id="IPR022880">
    <property type="entry name" value="DNApol_IV"/>
</dbReference>
<name>A0ABS4E725_9FIRM</name>
<dbReference type="InterPro" id="IPR017961">
    <property type="entry name" value="DNA_pol_Y-fam_little_finger"/>
</dbReference>
<organism evidence="17 18">
    <name type="scientific">Metaclostridioides mangenotii</name>
    <dbReference type="NCBI Taxonomy" id="1540"/>
    <lineage>
        <taxon>Bacteria</taxon>
        <taxon>Bacillati</taxon>
        <taxon>Bacillota</taxon>
        <taxon>Clostridia</taxon>
        <taxon>Peptostreptococcales</taxon>
        <taxon>Peptostreptococcaceae</taxon>
        <taxon>Metaclostridioides</taxon>
    </lineage>
</organism>
<dbReference type="InterPro" id="IPR036775">
    <property type="entry name" value="DNA_pol_Y-fam_lit_finger_sf"/>
</dbReference>
<dbReference type="GO" id="GO:0003887">
    <property type="term" value="F:DNA-directed DNA polymerase activity"/>
    <property type="evidence" value="ECO:0007669"/>
    <property type="project" value="UniProtKB-EC"/>
</dbReference>
<feature type="binding site" evidence="15">
    <location>
        <position position="9"/>
    </location>
    <ligand>
        <name>Mg(2+)</name>
        <dbReference type="ChEBI" id="CHEBI:18420"/>
    </ligand>
</feature>
<evidence type="ECO:0000256" key="5">
    <source>
        <dbReference type="ARBA" id="ARBA00022679"/>
    </source>
</evidence>
<evidence type="ECO:0000259" key="16">
    <source>
        <dbReference type="PROSITE" id="PS50173"/>
    </source>
</evidence>
<comment type="function">
    <text evidence="15">Poorly processive, error-prone DNA polymerase involved in untargeted mutagenesis. Copies undamaged DNA at stalled replication forks, which arise in vivo from mismatched or misaligned primer ends. These misaligned primers can be extended by PolIV. Exhibits no 3'-5' exonuclease (proofreading) activity. May be involved in translesional synthesis, in conjunction with the beta clamp from PolIII.</text>
</comment>
<dbReference type="HAMAP" id="MF_01113">
    <property type="entry name" value="DNApol_IV"/>
    <property type="match status" value="1"/>
</dbReference>
<dbReference type="Pfam" id="PF00817">
    <property type="entry name" value="IMS"/>
    <property type="match status" value="1"/>
</dbReference>
<evidence type="ECO:0000256" key="9">
    <source>
        <dbReference type="ARBA" id="ARBA00022763"/>
    </source>
</evidence>
<dbReference type="InterPro" id="IPR001126">
    <property type="entry name" value="UmuC"/>
</dbReference>
<comment type="subcellular location">
    <subcellularLocation>
        <location evidence="1 15">Cytoplasm</location>
    </subcellularLocation>
</comment>
<gene>
    <name evidence="15" type="primary">dinB</name>
    <name evidence="17" type="ORF">J2Z43_000129</name>
</gene>
<dbReference type="NCBIfam" id="NF002848">
    <property type="entry name" value="PRK03103.1"/>
    <property type="match status" value="1"/>
</dbReference>
<dbReference type="InterPro" id="IPR050116">
    <property type="entry name" value="DNA_polymerase-Y"/>
</dbReference>
<evidence type="ECO:0000256" key="13">
    <source>
        <dbReference type="ARBA" id="ARBA00023204"/>
    </source>
</evidence>
<keyword evidence="18" id="KW-1185">Reference proteome</keyword>
<evidence type="ECO:0000313" key="18">
    <source>
        <dbReference type="Proteomes" id="UP000767291"/>
    </source>
</evidence>
<dbReference type="Pfam" id="PF11799">
    <property type="entry name" value="IMS_C"/>
    <property type="match status" value="1"/>
</dbReference>
<evidence type="ECO:0000256" key="3">
    <source>
        <dbReference type="ARBA" id="ARBA00022457"/>
    </source>
</evidence>
<keyword evidence="13 15" id="KW-0234">DNA repair</keyword>
<dbReference type="PROSITE" id="PS50173">
    <property type="entry name" value="UMUC"/>
    <property type="match status" value="1"/>
</dbReference>
<keyword evidence="6 15" id="KW-0548">Nucleotidyltransferase</keyword>
<evidence type="ECO:0000256" key="11">
    <source>
        <dbReference type="ARBA" id="ARBA00022932"/>
    </source>
</evidence>
<evidence type="ECO:0000256" key="7">
    <source>
        <dbReference type="ARBA" id="ARBA00022705"/>
    </source>
</evidence>
<evidence type="ECO:0000256" key="8">
    <source>
        <dbReference type="ARBA" id="ARBA00022723"/>
    </source>
</evidence>
<sequence>MERVILHSDMNNFYASVECLYNPSLRDKPLAVSPQGDSKYGIILAKNYKAKKYKVQTGDPIWQAKQKCPNLVIVPANYQQYLRFSRLAIDIYKDYTDKIESFGLDECWLDVTESTKLFGDGETIANQIRDRVKKELGITASVGVSFNKIFAKLGSDMEKPDATTIIKKENFKDKIWGLPVEDLLNVGRATKKKFLKYNINTIGDLANTKPEFLKKTLGKRGVELWSFANGYDNSPVSFYNSSTEIKSIGNSITLKRNLTTDEEVKIVLYKLTESVTERLRKHGFVCSTVQITIRNSDLEWYERQGKLTIPCNTTAEIFDKAFELFKIHHQPFVPIRKLGVRACNLSTSNYVQLSFGDNFKEIEKHEKIDNTIDKLRYRFGHYAVQRGISLVDTELSHINPKDDHVIHPTAYR</sequence>
<dbReference type="Proteomes" id="UP000767291">
    <property type="component" value="Unassembled WGS sequence"/>
</dbReference>